<evidence type="ECO:0000313" key="2">
    <source>
        <dbReference type="EMBL" id="OGE79308.1"/>
    </source>
</evidence>
<dbReference type="Proteomes" id="UP000176864">
    <property type="component" value="Unassembled WGS sequence"/>
</dbReference>
<feature type="transmembrane region" description="Helical" evidence="1">
    <location>
        <begin position="76"/>
        <end position="94"/>
    </location>
</feature>
<evidence type="ECO:0000313" key="3">
    <source>
        <dbReference type="Proteomes" id="UP000176864"/>
    </source>
</evidence>
<dbReference type="PANTHER" id="PTHR33876">
    <property type="entry name" value="UNNAMED PRODUCT"/>
    <property type="match status" value="1"/>
</dbReference>
<feature type="transmembrane region" description="Helical" evidence="1">
    <location>
        <begin position="45"/>
        <end position="69"/>
    </location>
</feature>
<evidence type="ECO:0008006" key="4">
    <source>
        <dbReference type="Google" id="ProtNLM"/>
    </source>
</evidence>
<dbReference type="AlphaFoldDB" id="A0A1F5NNV1"/>
<organism evidence="2 3">
    <name type="scientific">Candidatus Doudnabacteria bacterium RIFCSPHIGHO2_01_FULL_46_14</name>
    <dbReference type="NCBI Taxonomy" id="1817824"/>
    <lineage>
        <taxon>Bacteria</taxon>
        <taxon>Candidatus Doudnaibacteriota</taxon>
    </lineage>
</organism>
<dbReference type="InterPro" id="IPR052776">
    <property type="entry name" value="Chloro_ReproSupport/MetalTrans"/>
</dbReference>
<sequence length="222" mass="23602">MSSLLLLVTGFVFGLKHALEADHLLAVTTLISKTRFFRIASGLAVLWGLGHTIVLLLVGGLVLAFKLVIPPSFSAVFELIVGFVLTILAAQVLVKLVNTETHLHAHEHSGVVHSHFHSHAENGEHMHKHKPLLLGMLHGLAGSAGLTVLVLASVKSFPLGMLYVLVFGAGSIIGMIAVSSLVSLPFLFLRKEPSLGKILNTAVGISGLTLGLFIAYKAFTLL</sequence>
<proteinExistence type="predicted"/>
<gene>
    <name evidence="2" type="ORF">A2751_04935</name>
</gene>
<accession>A0A1F5NNV1</accession>
<dbReference type="EMBL" id="MFEK01000006">
    <property type="protein sequence ID" value="OGE79308.1"/>
    <property type="molecule type" value="Genomic_DNA"/>
</dbReference>
<name>A0A1F5NNV1_9BACT</name>
<feature type="transmembrane region" description="Helical" evidence="1">
    <location>
        <begin position="198"/>
        <end position="219"/>
    </location>
</feature>
<comment type="caution">
    <text evidence="2">The sequence shown here is derived from an EMBL/GenBank/DDBJ whole genome shotgun (WGS) entry which is preliminary data.</text>
</comment>
<feature type="transmembrane region" description="Helical" evidence="1">
    <location>
        <begin position="132"/>
        <end position="154"/>
    </location>
</feature>
<protein>
    <recommendedName>
        <fullName evidence="4">Urease accessory protein UreH</fullName>
    </recommendedName>
</protein>
<keyword evidence="1" id="KW-0812">Transmembrane</keyword>
<feature type="transmembrane region" description="Helical" evidence="1">
    <location>
        <begin position="161"/>
        <end position="186"/>
    </location>
</feature>
<evidence type="ECO:0000256" key="1">
    <source>
        <dbReference type="SAM" id="Phobius"/>
    </source>
</evidence>
<keyword evidence="1" id="KW-1133">Transmembrane helix</keyword>
<keyword evidence="1" id="KW-0472">Membrane</keyword>
<dbReference type="PANTHER" id="PTHR33876:SF4">
    <property type="entry name" value="CHLOROPLAST PROTEIN FOR GROWTH AND FERTILITY 2"/>
    <property type="match status" value="1"/>
</dbReference>
<dbReference type="STRING" id="1817824.A2751_04935"/>
<reference evidence="2 3" key="1">
    <citation type="journal article" date="2016" name="Nat. Commun.">
        <title>Thousands of microbial genomes shed light on interconnected biogeochemical processes in an aquifer system.</title>
        <authorList>
            <person name="Anantharaman K."/>
            <person name="Brown C.T."/>
            <person name="Hug L.A."/>
            <person name="Sharon I."/>
            <person name="Castelle C.J."/>
            <person name="Probst A.J."/>
            <person name="Thomas B.C."/>
            <person name="Singh A."/>
            <person name="Wilkins M.J."/>
            <person name="Karaoz U."/>
            <person name="Brodie E.L."/>
            <person name="Williams K.H."/>
            <person name="Hubbard S.S."/>
            <person name="Banfield J.F."/>
        </authorList>
    </citation>
    <scope>NUCLEOTIDE SEQUENCE [LARGE SCALE GENOMIC DNA]</scope>
</reference>